<sequence length="68" mass="7043">KAKQVQFTQPINWAGCARPAVSLTEVLSLFVHTFGVNVQLNSGSGPGALQAGAQLRAVPDGIGERLVA</sequence>
<gene>
    <name evidence="1" type="ORF">EJB05_49022</name>
</gene>
<proteinExistence type="predicted"/>
<organism evidence="1 2">
    <name type="scientific">Eragrostis curvula</name>
    <name type="common">weeping love grass</name>
    <dbReference type="NCBI Taxonomy" id="38414"/>
    <lineage>
        <taxon>Eukaryota</taxon>
        <taxon>Viridiplantae</taxon>
        <taxon>Streptophyta</taxon>
        <taxon>Embryophyta</taxon>
        <taxon>Tracheophyta</taxon>
        <taxon>Spermatophyta</taxon>
        <taxon>Magnoliopsida</taxon>
        <taxon>Liliopsida</taxon>
        <taxon>Poales</taxon>
        <taxon>Poaceae</taxon>
        <taxon>PACMAD clade</taxon>
        <taxon>Chloridoideae</taxon>
        <taxon>Eragrostideae</taxon>
        <taxon>Eragrostidinae</taxon>
        <taxon>Eragrostis</taxon>
    </lineage>
</organism>
<accession>A0A5J9T4B4</accession>
<name>A0A5J9T4B4_9POAL</name>
<keyword evidence="2" id="KW-1185">Reference proteome</keyword>
<dbReference type="EMBL" id="RWGY01000051">
    <property type="protein sequence ID" value="TVU05838.1"/>
    <property type="molecule type" value="Genomic_DNA"/>
</dbReference>
<feature type="non-terminal residue" evidence="1">
    <location>
        <position position="68"/>
    </location>
</feature>
<dbReference type="Gramene" id="TVU05838">
    <property type="protein sequence ID" value="TVU05838"/>
    <property type="gene ID" value="EJB05_49022"/>
</dbReference>
<feature type="non-terminal residue" evidence="1">
    <location>
        <position position="1"/>
    </location>
</feature>
<evidence type="ECO:0000313" key="2">
    <source>
        <dbReference type="Proteomes" id="UP000324897"/>
    </source>
</evidence>
<dbReference type="AlphaFoldDB" id="A0A5J9T4B4"/>
<comment type="caution">
    <text evidence="1">The sequence shown here is derived from an EMBL/GenBank/DDBJ whole genome shotgun (WGS) entry which is preliminary data.</text>
</comment>
<evidence type="ECO:0000313" key="1">
    <source>
        <dbReference type="EMBL" id="TVU05838.1"/>
    </source>
</evidence>
<protein>
    <submittedName>
        <fullName evidence="1">Uncharacterized protein</fullName>
    </submittedName>
</protein>
<reference evidence="1 2" key="1">
    <citation type="journal article" date="2019" name="Sci. Rep.">
        <title>A high-quality genome of Eragrostis curvula grass provides insights into Poaceae evolution and supports new strategies to enhance forage quality.</title>
        <authorList>
            <person name="Carballo J."/>
            <person name="Santos B.A.C.M."/>
            <person name="Zappacosta D."/>
            <person name="Garbus I."/>
            <person name="Selva J.P."/>
            <person name="Gallo C.A."/>
            <person name="Diaz A."/>
            <person name="Albertini E."/>
            <person name="Caccamo M."/>
            <person name="Echenique V."/>
        </authorList>
    </citation>
    <scope>NUCLEOTIDE SEQUENCE [LARGE SCALE GENOMIC DNA]</scope>
    <source>
        <strain evidence="2">cv. Victoria</strain>
        <tissue evidence="1">Leaf</tissue>
    </source>
</reference>
<dbReference type="Proteomes" id="UP000324897">
    <property type="component" value="Unassembled WGS sequence"/>
</dbReference>